<dbReference type="Proteomes" id="UP000000328">
    <property type="component" value="Chromosome"/>
</dbReference>
<organism evidence="1 2">
    <name type="scientific">Amycolatopsis mediterranei (strain U-32)</name>
    <dbReference type="NCBI Taxonomy" id="749927"/>
    <lineage>
        <taxon>Bacteria</taxon>
        <taxon>Bacillati</taxon>
        <taxon>Actinomycetota</taxon>
        <taxon>Actinomycetes</taxon>
        <taxon>Pseudonocardiales</taxon>
        <taxon>Pseudonocardiaceae</taxon>
        <taxon>Amycolatopsis</taxon>
    </lineage>
</organism>
<accession>A0A0H3DB80</accession>
<dbReference type="EMBL" id="CP002000">
    <property type="protein sequence ID" value="ADJ48240.1"/>
    <property type="molecule type" value="Genomic_DNA"/>
</dbReference>
<dbReference type="HOGENOM" id="CLU_2821629_0_0_11"/>
<proteinExistence type="predicted"/>
<reference evidence="1 2" key="1">
    <citation type="journal article" date="2010" name="Cell Res.">
        <title>Complete genome sequence of the rifamycin SV-producing Amycolatopsis mediterranei U32 revealed its genetic characteristics in phylogeny and metabolism.</title>
        <authorList>
            <person name="Zhao W."/>
            <person name="Zhong Y."/>
            <person name="Yuan H."/>
            <person name="Wang J."/>
            <person name="Zheng H."/>
            <person name="Wang Y."/>
            <person name="Cen X."/>
            <person name="Xu F."/>
            <person name="Bai J."/>
            <person name="Han X."/>
            <person name="Lu G."/>
            <person name="Zhu Y."/>
            <person name="Shao Z."/>
            <person name="Yan H."/>
            <person name="Li C."/>
            <person name="Peng N."/>
            <person name="Zhang Z."/>
            <person name="Zhang Y."/>
            <person name="Lin W."/>
            <person name="Fan Y."/>
            <person name="Qin Z."/>
            <person name="Hu Y."/>
            <person name="Zhu B."/>
            <person name="Wang S."/>
            <person name="Ding X."/>
            <person name="Zhao G.P."/>
        </authorList>
    </citation>
    <scope>NUCLEOTIDE SEQUENCE [LARGE SCALE GENOMIC DNA]</scope>
    <source>
        <strain evidence="2">U-32</strain>
    </source>
</reference>
<dbReference type="KEGG" id="amd:AMED_6509"/>
<gene>
    <name evidence="1" type="ordered locus">AMED_6509</name>
</gene>
<evidence type="ECO:0000313" key="2">
    <source>
        <dbReference type="Proteomes" id="UP000000328"/>
    </source>
</evidence>
<dbReference type="AlphaFoldDB" id="A0A0H3DB80"/>
<name>A0A0H3DB80_AMYMU</name>
<sequence length="66" mass="7129">MAVAVVGEAEFLEDRPDVGLDGSLGDDQVVRDSGVGPAFSDPPHGVEEVLHSQHSVFDRFRPLPSW</sequence>
<evidence type="ECO:0000313" key="1">
    <source>
        <dbReference type="EMBL" id="ADJ48240.1"/>
    </source>
</evidence>
<protein>
    <submittedName>
        <fullName evidence="1">Uncharacterized protein</fullName>
    </submittedName>
</protein>